<evidence type="ECO:0000313" key="1">
    <source>
        <dbReference type="Ensembl" id="ENSPMRP00000013957.1"/>
    </source>
</evidence>
<sequence length="93" mass="10154">MSEMSESTLCEKFEANVFAKTRCQNCFRTVTAHKRGNQVSLYLTLVIVGRGGEYPLLHVFFAGGGGCSQGNVGSRTFHGEVMLRGNIPKRAVV</sequence>
<dbReference type="Proteomes" id="UP000472272">
    <property type="component" value="Chromosome 10"/>
</dbReference>
<protein>
    <submittedName>
        <fullName evidence="1">Uncharacterized protein</fullName>
    </submittedName>
</protein>
<reference evidence="1 2" key="1">
    <citation type="journal article" date="2019" name="Proc. Natl. Acad. Sci. U.S.A.">
        <title>Regulatory changes in pterin and carotenoid genes underlie balanced color polymorphisms in the wall lizard.</title>
        <authorList>
            <person name="Andrade P."/>
            <person name="Pinho C."/>
            <person name="Perez I de Lanuza G."/>
            <person name="Afonso S."/>
            <person name="Brejcha J."/>
            <person name="Rubin C.J."/>
            <person name="Wallerman O."/>
            <person name="Pereira P."/>
            <person name="Sabatino S.J."/>
            <person name="Bellati A."/>
            <person name="Pellitteri-Rosa D."/>
            <person name="Bosakova Z."/>
            <person name="Bunikis I."/>
            <person name="Carretero M.A."/>
            <person name="Feiner N."/>
            <person name="Marsik P."/>
            <person name="Pauperio F."/>
            <person name="Salvi D."/>
            <person name="Soler L."/>
            <person name="While G.M."/>
            <person name="Uller T."/>
            <person name="Font E."/>
            <person name="Andersson L."/>
            <person name="Carneiro M."/>
        </authorList>
    </citation>
    <scope>NUCLEOTIDE SEQUENCE</scope>
</reference>
<dbReference type="AlphaFoldDB" id="A0A670IRY9"/>
<accession>A0A670IRY9</accession>
<evidence type="ECO:0000313" key="2">
    <source>
        <dbReference type="Proteomes" id="UP000472272"/>
    </source>
</evidence>
<keyword evidence="2" id="KW-1185">Reference proteome</keyword>
<reference evidence="1" key="2">
    <citation type="submission" date="2025-08" db="UniProtKB">
        <authorList>
            <consortium name="Ensembl"/>
        </authorList>
    </citation>
    <scope>IDENTIFICATION</scope>
</reference>
<proteinExistence type="predicted"/>
<dbReference type="Ensembl" id="ENSPMRT00000014917.1">
    <property type="protein sequence ID" value="ENSPMRP00000013957.1"/>
    <property type="gene ID" value="ENSPMRG00000009347.1"/>
</dbReference>
<reference evidence="1" key="3">
    <citation type="submission" date="2025-09" db="UniProtKB">
        <authorList>
            <consortium name="Ensembl"/>
        </authorList>
    </citation>
    <scope>IDENTIFICATION</scope>
</reference>
<organism evidence="1 2">
    <name type="scientific">Podarcis muralis</name>
    <name type="common">Wall lizard</name>
    <name type="synonym">Lacerta muralis</name>
    <dbReference type="NCBI Taxonomy" id="64176"/>
    <lineage>
        <taxon>Eukaryota</taxon>
        <taxon>Metazoa</taxon>
        <taxon>Chordata</taxon>
        <taxon>Craniata</taxon>
        <taxon>Vertebrata</taxon>
        <taxon>Euteleostomi</taxon>
        <taxon>Lepidosauria</taxon>
        <taxon>Squamata</taxon>
        <taxon>Bifurcata</taxon>
        <taxon>Unidentata</taxon>
        <taxon>Episquamata</taxon>
        <taxon>Laterata</taxon>
        <taxon>Lacertibaenia</taxon>
        <taxon>Lacertidae</taxon>
        <taxon>Podarcis</taxon>
    </lineage>
</organism>
<name>A0A670IRY9_PODMU</name>
<dbReference type="GeneTree" id="ENSGT00950000186335"/>